<dbReference type="GO" id="GO:0009252">
    <property type="term" value="P:peptidoglycan biosynthetic process"/>
    <property type="evidence" value="ECO:0007669"/>
    <property type="project" value="UniProtKB-UniRule"/>
</dbReference>
<accession>W8VXJ3</accession>
<dbReference type="CDD" id="cd08010">
    <property type="entry name" value="MltG_like"/>
    <property type="match status" value="1"/>
</dbReference>
<evidence type="ECO:0000256" key="6">
    <source>
        <dbReference type="ARBA" id="ARBA00023316"/>
    </source>
</evidence>
<keyword evidence="9" id="KW-1185">Reference proteome</keyword>
<keyword evidence="2 7" id="KW-0812">Transmembrane</keyword>
<comment type="function">
    <text evidence="7">Functions as a peptidoglycan terminase that cleaves nascent peptidoglycan strands endolytically to terminate their elongation.</text>
</comment>
<dbReference type="Gene3D" id="3.30.160.60">
    <property type="entry name" value="Classic Zinc Finger"/>
    <property type="match status" value="1"/>
</dbReference>
<keyword evidence="4 7" id="KW-0472">Membrane</keyword>
<reference evidence="8 9" key="1">
    <citation type="journal article" date="2014" name="Proc. Natl. Acad. Sci. U.S.A.">
        <title>Functional characterization of flavobacteria rhodopsins reveals a unique class of light-driven chloride pump in bacteria.</title>
        <authorList>
            <person name="Yoshizawa S."/>
            <person name="Kumagai Y."/>
            <person name="Kim H."/>
            <person name="Ogura Y."/>
            <person name="Hayashi T."/>
            <person name="Iwasaki W."/>
            <person name="DeLong E.F."/>
            <person name="Kogure K."/>
        </authorList>
    </citation>
    <scope>NUCLEOTIDE SEQUENCE [LARGE SCALE GENOMIC DNA]</scope>
    <source>
        <strain evidence="8 9">S1-08</strain>
    </source>
</reference>
<evidence type="ECO:0000256" key="4">
    <source>
        <dbReference type="ARBA" id="ARBA00023136"/>
    </source>
</evidence>
<keyword evidence="1 7" id="KW-1003">Cell membrane</keyword>
<dbReference type="EC" id="4.2.2.29" evidence="7"/>
<evidence type="ECO:0000256" key="1">
    <source>
        <dbReference type="ARBA" id="ARBA00022475"/>
    </source>
</evidence>
<dbReference type="GO" id="GO:0005886">
    <property type="term" value="C:plasma membrane"/>
    <property type="evidence" value="ECO:0007669"/>
    <property type="project" value="UniProtKB-UniRule"/>
</dbReference>
<dbReference type="RefSeq" id="WP_041496524.1">
    <property type="nucleotide sequence ID" value="NZ_AP014548.1"/>
</dbReference>
<evidence type="ECO:0000313" key="9">
    <source>
        <dbReference type="Proteomes" id="UP000031760"/>
    </source>
</evidence>
<dbReference type="HAMAP" id="MF_02065">
    <property type="entry name" value="MltG"/>
    <property type="match status" value="1"/>
</dbReference>
<name>W8VXJ3_9FLAO</name>
<evidence type="ECO:0000256" key="5">
    <source>
        <dbReference type="ARBA" id="ARBA00023239"/>
    </source>
</evidence>
<dbReference type="PANTHER" id="PTHR30518:SF2">
    <property type="entry name" value="ENDOLYTIC MUREIN TRANSGLYCOSYLASE"/>
    <property type="match status" value="1"/>
</dbReference>
<dbReference type="STRING" id="1454201.NMS_2018"/>
<dbReference type="NCBIfam" id="TIGR00247">
    <property type="entry name" value="endolytic transglycosylase MltG"/>
    <property type="match status" value="1"/>
</dbReference>
<sequence>MNNFKKILLGVVLVGLVVMAVFAYRVYSTFFTPNTNFTTDTYEVLIPTGADYNQAFLIIADAVADRDEFHQTAVRKGYVKNVKSGRFLLKPGMSNNDIINTVRSKNIPLNIRFNNQERLENLAGRIALQIEADSASLIQAMRDSTFLKQNGFTQQNALTMYLPNQYEFYWNSSATTYRDRMLNAYKNFWNEARLAKAQKIGLSPQEITVLASIVHKETAKADERPKVAGVYMNRLKDGMKLDADPTVIYSKKLLEGDFDQVIKRVLYKDLELDSKYNTYKYSGLPPGPIVTADLNAIDAVLNFEKHDYYYFVADVQNFGYHKFAKNLAQHNANAAEYRKWIQQQNINR</sequence>
<dbReference type="Proteomes" id="UP000031760">
    <property type="component" value="Chromosome"/>
</dbReference>
<keyword evidence="3 7" id="KW-1133">Transmembrane helix</keyword>
<comment type="catalytic activity">
    <reaction evidence="7">
        <text>a peptidoglycan chain = a peptidoglycan chain with N-acetyl-1,6-anhydromuramyl-[peptide] at the reducing end + a peptidoglycan chain with N-acetylglucosamine at the non-reducing end.</text>
        <dbReference type="EC" id="4.2.2.29"/>
    </reaction>
</comment>
<dbReference type="Pfam" id="PF02618">
    <property type="entry name" value="YceG"/>
    <property type="match status" value="1"/>
</dbReference>
<keyword evidence="5 7" id="KW-0456">Lyase</keyword>
<evidence type="ECO:0000256" key="2">
    <source>
        <dbReference type="ARBA" id="ARBA00022692"/>
    </source>
</evidence>
<evidence type="ECO:0000256" key="7">
    <source>
        <dbReference type="HAMAP-Rule" id="MF_02065"/>
    </source>
</evidence>
<dbReference type="InterPro" id="IPR003770">
    <property type="entry name" value="MLTG-like"/>
</dbReference>
<dbReference type="EMBL" id="AP014548">
    <property type="protein sequence ID" value="BAO56027.1"/>
    <property type="molecule type" value="Genomic_DNA"/>
</dbReference>
<evidence type="ECO:0000313" key="8">
    <source>
        <dbReference type="EMBL" id="BAO56027.1"/>
    </source>
</evidence>
<feature type="site" description="Important for catalytic activity" evidence="7">
    <location>
        <position position="217"/>
    </location>
</feature>
<gene>
    <name evidence="7" type="primary">mltG</name>
    <name evidence="8" type="ORF">NMS_2018</name>
</gene>
<comment type="similarity">
    <text evidence="7">Belongs to the transglycosylase MltG family.</text>
</comment>
<proteinExistence type="inferred from homology"/>
<dbReference type="GO" id="GO:0008932">
    <property type="term" value="F:lytic endotransglycosylase activity"/>
    <property type="evidence" value="ECO:0007669"/>
    <property type="project" value="UniProtKB-UniRule"/>
</dbReference>
<evidence type="ECO:0000256" key="3">
    <source>
        <dbReference type="ARBA" id="ARBA00022989"/>
    </source>
</evidence>
<protein>
    <recommendedName>
        <fullName evidence="7">Endolytic murein transglycosylase</fullName>
        <ecNumber evidence="7">4.2.2.29</ecNumber>
    </recommendedName>
    <alternativeName>
        <fullName evidence="7">Peptidoglycan lytic transglycosylase</fullName>
    </alternativeName>
    <alternativeName>
        <fullName evidence="7">Peptidoglycan polymerization terminase</fullName>
    </alternativeName>
</protein>
<organism evidence="8 9">
    <name type="scientific">Nonlabens marinus S1-08</name>
    <dbReference type="NCBI Taxonomy" id="1454201"/>
    <lineage>
        <taxon>Bacteria</taxon>
        <taxon>Pseudomonadati</taxon>
        <taxon>Bacteroidota</taxon>
        <taxon>Flavobacteriia</taxon>
        <taxon>Flavobacteriales</taxon>
        <taxon>Flavobacteriaceae</taxon>
        <taxon>Nonlabens</taxon>
    </lineage>
</organism>
<dbReference type="KEGG" id="nmf:NMS_2018"/>
<dbReference type="GO" id="GO:0071555">
    <property type="term" value="P:cell wall organization"/>
    <property type="evidence" value="ECO:0007669"/>
    <property type="project" value="UniProtKB-KW"/>
</dbReference>
<dbReference type="OrthoDB" id="9814591at2"/>
<keyword evidence="6 7" id="KW-0961">Cell wall biogenesis/degradation</keyword>
<dbReference type="AlphaFoldDB" id="W8VXJ3"/>
<dbReference type="HOGENOM" id="CLU_025574_2_0_10"/>
<dbReference type="PANTHER" id="PTHR30518">
    <property type="entry name" value="ENDOLYTIC MUREIN TRANSGLYCOSYLASE"/>
    <property type="match status" value="1"/>
</dbReference>